<evidence type="ECO:0000313" key="7">
    <source>
        <dbReference type="Proteomes" id="UP000095746"/>
    </source>
</evidence>
<reference evidence="3 7" key="1">
    <citation type="submission" date="2015-09" db="EMBL/GenBank/DDBJ databases">
        <authorList>
            <consortium name="Pathogen Informatics"/>
        </authorList>
    </citation>
    <scope>NUCLEOTIDE SEQUENCE [LARGE SCALE GENOMIC DNA]</scope>
    <source>
        <strain evidence="3 7">2789STDY5608854</strain>
    </source>
</reference>
<dbReference type="PANTHER" id="PTHR36846:SF1">
    <property type="entry name" value="PROTEIN VIAA"/>
    <property type="match status" value="1"/>
</dbReference>
<reference evidence="4" key="3">
    <citation type="submission" date="2023-01" db="EMBL/GenBank/DDBJ databases">
        <title>Human gut microbiome strain richness.</title>
        <authorList>
            <person name="Chen-Liaw A."/>
        </authorList>
    </citation>
    <scope>NUCLEOTIDE SEQUENCE</scope>
    <source>
        <strain evidence="5">1001287st1_F4_1001285I_161205</strain>
        <strain evidence="4">2225st1_A6_2225SCRN_200828</strain>
    </source>
</reference>
<dbReference type="Proteomes" id="UP001211173">
    <property type="component" value="Unassembled WGS sequence"/>
</dbReference>
<dbReference type="InterPro" id="IPR002035">
    <property type="entry name" value="VWF_A"/>
</dbReference>
<organism evidence="3 7">
    <name type="scientific">Flavonifractor plautii</name>
    <name type="common">Fusobacterium plautii</name>
    <dbReference type="NCBI Taxonomy" id="292800"/>
    <lineage>
        <taxon>Bacteria</taxon>
        <taxon>Bacillati</taxon>
        <taxon>Bacillota</taxon>
        <taxon>Clostridia</taxon>
        <taxon>Eubacteriales</taxon>
        <taxon>Oscillospiraceae</taxon>
        <taxon>Flavonifractor</taxon>
    </lineage>
</organism>
<accession>A0A173Z2L9</accession>
<evidence type="ECO:0000259" key="2">
    <source>
        <dbReference type="SMART" id="SM00327"/>
    </source>
</evidence>
<sequence>MRTYFRSLSDVLGSPLAQTAQTFSPRHAGGHRVLKSTKLEDAAYRDLRRGDNELDALEKACGEKLSTFPALSRDIYQSFYSLNVRRQPEDAISEQARRFNAPILNEVMDGEDYPAIKAACEGRQLPAYEAASEFISQVAGNLDELLEKASGKKGALNTLERLEQKRDRSMEELQKLMKQIAQAGPEQLPELEKQAVKAANQAQSQVNQTEAVGHMVRDQMLQNKEAVSGCFAQAVRAAAQKAESVSSALLAWGYGPDSNDPERRAADLELAARVGKSPTLMEVARYLGRLKELMDGKRKNGYAYGRGEKYSLELGGDINRAIASEFAMLAAPETLPLFLRKLQRKALKQYQRREPICKGSGDIICMLDESSSAESQAPWCKAVALALLDIAMRDQRRFAVIHFAGVGDVQTDLFLPGQYDREDVLRCAETFLNGNTDYETPLREALRLMEQEGFENADMVFVTDGECVLPDSFLEKLKAEQSARGFQITGILLDQEDAGFEFSLREFCTNVYRTSQLSRDQIAEQLVVSRVA</sequence>
<proteinExistence type="predicted"/>
<keyword evidence="1" id="KW-0175">Coiled coil</keyword>
<dbReference type="EMBL" id="JAQLWV010000014">
    <property type="protein sequence ID" value="MDB7933538.1"/>
    <property type="molecule type" value="Genomic_DNA"/>
</dbReference>
<evidence type="ECO:0000313" key="4">
    <source>
        <dbReference type="EMBL" id="MDB7904953.1"/>
    </source>
</evidence>
<evidence type="ECO:0000313" key="6">
    <source>
        <dbReference type="EMBL" id="MSB49633.1"/>
    </source>
</evidence>
<dbReference type="AlphaFoldDB" id="A0A173Z2L9"/>
<dbReference type="InterPro" id="IPR036465">
    <property type="entry name" value="vWFA_dom_sf"/>
</dbReference>
<feature type="domain" description="VWFA" evidence="2">
    <location>
        <begin position="360"/>
        <end position="526"/>
    </location>
</feature>
<dbReference type="Proteomes" id="UP001211006">
    <property type="component" value="Unassembled WGS sequence"/>
</dbReference>
<gene>
    <name evidence="3" type="ORF">ERS852411_00345</name>
    <name evidence="6" type="ORF">GKE90_13165</name>
    <name evidence="4" type="ORF">PND83_03090</name>
    <name evidence="5" type="ORF">PNE06_10685</name>
</gene>
<dbReference type="Proteomes" id="UP000429811">
    <property type="component" value="Unassembled WGS sequence"/>
</dbReference>
<evidence type="ECO:0000313" key="5">
    <source>
        <dbReference type="EMBL" id="MDB7933538.1"/>
    </source>
</evidence>
<feature type="coiled-coil region" evidence="1">
    <location>
        <begin position="152"/>
        <end position="179"/>
    </location>
</feature>
<dbReference type="EMBL" id="JAQLWO010000002">
    <property type="protein sequence ID" value="MDB7904953.1"/>
    <property type="molecule type" value="Genomic_DNA"/>
</dbReference>
<dbReference type="EMBL" id="CYZT01000010">
    <property type="protein sequence ID" value="CUN70097.1"/>
    <property type="molecule type" value="Genomic_DNA"/>
</dbReference>
<evidence type="ECO:0000256" key="1">
    <source>
        <dbReference type="SAM" id="Coils"/>
    </source>
</evidence>
<dbReference type="PANTHER" id="PTHR36846">
    <property type="entry name" value="PROTEIN VIAA"/>
    <property type="match status" value="1"/>
</dbReference>
<dbReference type="Proteomes" id="UP000095746">
    <property type="component" value="Unassembled WGS sequence"/>
</dbReference>
<dbReference type="SUPFAM" id="SSF53300">
    <property type="entry name" value="vWA-like"/>
    <property type="match status" value="1"/>
</dbReference>
<protein>
    <recommendedName>
        <fullName evidence="2">VWFA domain-containing protein</fullName>
    </recommendedName>
</protein>
<name>A0A173Z2L9_FLAPL</name>
<evidence type="ECO:0000313" key="3">
    <source>
        <dbReference type="EMBL" id="CUN70097.1"/>
    </source>
</evidence>
<dbReference type="GO" id="GO:0005829">
    <property type="term" value="C:cytosol"/>
    <property type="evidence" value="ECO:0007669"/>
    <property type="project" value="TreeGrafter"/>
</dbReference>
<reference evidence="6 8" key="2">
    <citation type="journal article" date="2019" name="Nat. Med.">
        <title>A library of human gut bacterial isolates paired with longitudinal multiomics data enables mechanistic microbiome research.</title>
        <authorList>
            <person name="Poyet M."/>
            <person name="Groussin M."/>
            <person name="Gibbons S.M."/>
            <person name="Avila-Pacheco J."/>
            <person name="Jiang X."/>
            <person name="Kearney S.M."/>
            <person name="Perrotta A.R."/>
            <person name="Berdy B."/>
            <person name="Zhao S."/>
            <person name="Lieberman T.D."/>
            <person name="Swanson P.K."/>
            <person name="Smith M."/>
            <person name="Roesemann S."/>
            <person name="Alexander J.E."/>
            <person name="Rich S.A."/>
            <person name="Livny J."/>
            <person name="Vlamakis H."/>
            <person name="Clish C."/>
            <person name="Bullock K."/>
            <person name="Deik A."/>
            <person name="Scott J."/>
            <person name="Pierce K.A."/>
            <person name="Xavier R.J."/>
            <person name="Alm E.J."/>
        </authorList>
    </citation>
    <scope>NUCLEOTIDE SEQUENCE [LARGE SCALE GENOMIC DNA]</scope>
    <source>
        <strain evidence="6 8">BIOML-A5</strain>
    </source>
</reference>
<dbReference type="SMART" id="SM00327">
    <property type="entry name" value="VWA"/>
    <property type="match status" value="1"/>
</dbReference>
<evidence type="ECO:0000313" key="8">
    <source>
        <dbReference type="Proteomes" id="UP000429811"/>
    </source>
</evidence>
<dbReference type="GeneID" id="89522102"/>
<dbReference type="RefSeq" id="WP_009259438.1">
    <property type="nucleotide sequence ID" value="NZ_BAABZG010000001.1"/>
</dbReference>
<dbReference type="Gene3D" id="3.40.50.410">
    <property type="entry name" value="von Willebrand factor, type A domain"/>
    <property type="match status" value="1"/>
</dbReference>
<dbReference type="EMBL" id="WKPO01000018">
    <property type="protein sequence ID" value="MSB49633.1"/>
    <property type="molecule type" value="Genomic_DNA"/>
</dbReference>